<dbReference type="SUPFAM" id="SSF52091">
    <property type="entry name" value="SpoIIaa-like"/>
    <property type="match status" value="1"/>
</dbReference>
<feature type="domain" description="STAS" evidence="2">
    <location>
        <begin position="46"/>
        <end position="136"/>
    </location>
</feature>
<comment type="caution">
    <text evidence="3">The sequence shown here is derived from an EMBL/GenBank/DDBJ whole genome shotgun (WGS) entry which is preliminary data.</text>
</comment>
<dbReference type="PROSITE" id="PS50801">
    <property type="entry name" value="STAS"/>
    <property type="match status" value="1"/>
</dbReference>
<dbReference type="Gene3D" id="3.30.750.24">
    <property type="entry name" value="STAS domain"/>
    <property type="match status" value="1"/>
</dbReference>
<feature type="compositionally biased region" description="Polar residues" evidence="1">
    <location>
        <begin position="9"/>
        <end position="21"/>
    </location>
</feature>
<keyword evidence="4" id="KW-1185">Reference proteome</keyword>
<evidence type="ECO:0000313" key="3">
    <source>
        <dbReference type="EMBL" id="GAA1182527.1"/>
    </source>
</evidence>
<dbReference type="PANTHER" id="PTHR33495:SF2">
    <property type="entry name" value="ANTI-SIGMA FACTOR ANTAGONIST TM_1081-RELATED"/>
    <property type="match status" value="1"/>
</dbReference>
<evidence type="ECO:0000256" key="1">
    <source>
        <dbReference type="SAM" id="MobiDB-lite"/>
    </source>
</evidence>
<dbReference type="RefSeq" id="WP_344279564.1">
    <property type="nucleotide sequence ID" value="NZ_BAAAKV010000042.1"/>
</dbReference>
<dbReference type="InterPro" id="IPR058548">
    <property type="entry name" value="MlaB-like_STAS"/>
</dbReference>
<dbReference type="PANTHER" id="PTHR33495">
    <property type="entry name" value="ANTI-SIGMA FACTOR ANTAGONIST TM_1081-RELATED-RELATED"/>
    <property type="match status" value="1"/>
</dbReference>
<gene>
    <name evidence="3" type="ORF">GCM10009654_44760</name>
</gene>
<organism evidence="3 4">
    <name type="scientific">Streptomyces hebeiensis</name>
    <dbReference type="NCBI Taxonomy" id="229486"/>
    <lineage>
        <taxon>Bacteria</taxon>
        <taxon>Bacillati</taxon>
        <taxon>Actinomycetota</taxon>
        <taxon>Actinomycetes</taxon>
        <taxon>Kitasatosporales</taxon>
        <taxon>Streptomycetaceae</taxon>
        <taxon>Streptomyces</taxon>
    </lineage>
</organism>
<feature type="region of interest" description="Disordered" evidence="1">
    <location>
        <begin position="9"/>
        <end position="29"/>
    </location>
</feature>
<sequence length="136" mass="14538">MPWEKVVTVGSTSDTAGSSARTPDLADGHGATWDPVAQYPWRDAWVVVADGEYDMHSIPPLAHALTTAAATHAKVVLDTSRVTFADSSFVNLLVLAHQRTSVRVAAPGPRLRRLLDITGVDTILHVRSTVEEAATA</sequence>
<dbReference type="InterPro" id="IPR036513">
    <property type="entry name" value="STAS_dom_sf"/>
</dbReference>
<dbReference type="InterPro" id="IPR002645">
    <property type="entry name" value="STAS_dom"/>
</dbReference>
<dbReference type="CDD" id="cd07043">
    <property type="entry name" value="STAS_anti-anti-sigma_factors"/>
    <property type="match status" value="1"/>
</dbReference>
<evidence type="ECO:0000313" key="4">
    <source>
        <dbReference type="Proteomes" id="UP001501371"/>
    </source>
</evidence>
<evidence type="ECO:0000259" key="2">
    <source>
        <dbReference type="PROSITE" id="PS50801"/>
    </source>
</evidence>
<proteinExistence type="predicted"/>
<protein>
    <recommendedName>
        <fullName evidence="2">STAS domain-containing protein</fullName>
    </recommendedName>
</protein>
<name>A0ABN1V178_9ACTN</name>
<reference evidence="3 4" key="1">
    <citation type="journal article" date="2019" name="Int. J. Syst. Evol. Microbiol.">
        <title>The Global Catalogue of Microorganisms (GCM) 10K type strain sequencing project: providing services to taxonomists for standard genome sequencing and annotation.</title>
        <authorList>
            <consortium name="The Broad Institute Genomics Platform"/>
            <consortium name="The Broad Institute Genome Sequencing Center for Infectious Disease"/>
            <person name="Wu L."/>
            <person name="Ma J."/>
        </authorList>
    </citation>
    <scope>NUCLEOTIDE SEQUENCE [LARGE SCALE GENOMIC DNA]</scope>
    <source>
        <strain evidence="3 4">JCM 12696</strain>
    </source>
</reference>
<dbReference type="Proteomes" id="UP001501371">
    <property type="component" value="Unassembled WGS sequence"/>
</dbReference>
<dbReference type="EMBL" id="BAAAKV010000042">
    <property type="protein sequence ID" value="GAA1182527.1"/>
    <property type="molecule type" value="Genomic_DNA"/>
</dbReference>
<dbReference type="Pfam" id="PF13466">
    <property type="entry name" value="STAS_2"/>
    <property type="match status" value="1"/>
</dbReference>
<accession>A0ABN1V178</accession>